<dbReference type="GO" id="GO:0043365">
    <property type="term" value="F:[formate-C-acetyltransferase]-activating enzyme activity"/>
    <property type="evidence" value="ECO:0007669"/>
    <property type="project" value="InterPro"/>
</dbReference>
<dbReference type="InterPro" id="IPR013785">
    <property type="entry name" value="Aldolase_TIM"/>
</dbReference>
<keyword evidence="5" id="KW-0408">Iron</keyword>
<keyword evidence="6" id="KW-0411">Iron-sulfur</keyword>
<dbReference type="SUPFAM" id="SSF102114">
    <property type="entry name" value="Radical SAM enzymes"/>
    <property type="match status" value="1"/>
</dbReference>
<evidence type="ECO:0000256" key="4">
    <source>
        <dbReference type="ARBA" id="ARBA00022723"/>
    </source>
</evidence>
<evidence type="ECO:0000256" key="2">
    <source>
        <dbReference type="ARBA" id="ARBA00022485"/>
    </source>
</evidence>
<dbReference type="PIRSF" id="PIRSF000368">
    <property type="entry name" value="NrdG"/>
    <property type="match status" value="1"/>
</dbReference>
<evidence type="ECO:0000313" key="8">
    <source>
        <dbReference type="EMBL" id="KPL82712.1"/>
    </source>
</evidence>
<dbReference type="STRING" id="869279.SE15_11595"/>
<comment type="function">
    <text evidence="7">Activation of anaerobic ribonucleoside-triphosphate reductase under anaerobic conditions by generation of an organic free radical, using S-adenosylmethionine and reduced flavodoxin as cosubstrates to produce 5'-deoxy-adenosine.</text>
</comment>
<evidence type="ECO:0000256" key="7">
    <source>
        <dbReference type="PIRNR" id="PIRNR000368"/>
    </source>
</evidence>
<comment type="caution">
    <text evidence="8">The sequence shown here is derived from an EMBL/GenBank/DDBJ whole genome shotgun (WGS) entry which is preliminary data.</text>
</comment>
<dbReference type="SFLD" id="SFLDS00029">
    <property type="entry name" value="Radical_SAM"/>
    <property type="match status" value="1"/>
</dbReference>
<dbReference type="GO" id="GO:0004748">
    <property type="term" value="F:ribonucleoside-diphosphate reductase activity, thioredoxin disulfide as acceptor"/>
    <property type="evidence" value="ECO:0007669"/>
    <property type="project" value="TreeGrafter"/>
</dbReference>
<protein>
    <recommendedName>
        <fullName evidence="7">Anaerobic ribonucleoside-triphosphate reductase-activating protein</fullName>
        <ecNumber evidence="7">1.97.1.-</ecNumber>
    </recommendedName>
</protein>
<evidence type="ECO:0000256" key="3">
    <source>
        <dbReference type="ARBA" id="ARBA00022691"/>
    </source>
</evidence>
<keyword evidence="4" id="KW-0479">Metal-binding</keyword>
<dbReference type="SFLD" id="SFLDF00299">
    <property type="entry name" value="anaerobic_ribonucleoside-triph"/>
    <property type="match status" value="1"/>
</dbReference>
<sequence>MSVSEGVLRVHHIEPLSRANGPGRRTVIWFQGCSLGCPGCFNPQTHPFEGGKEWTTEGLFRKVRRYVPLSEGLTLSGGEPLQQGEALVSFLARVRHQTAWSVILLTGYTWEEIQALPWGNAVLDHVDVVIAGRYQPEQRLARGFIGSANKTVHFLTSRYTLSDFSQVPVAEVIIAPDGGVRVTGIDPVHRVGWQR</sequence>
<name>A0A0P6Y1C3_9CHLR</name>
<dbReference type="PANTHER" id="PTHR30352">
    <property type="entry name" value="PYRUVATE FORMATE-LYASE-ACTIVATING ENZYME"/>
    <property type="match status" value="1"/>
</dbReference>
<dbReference type="SFLD" id="SFLDG01066">
    <property type="entry name" value="organic_radical-activating_enz"/>
    <property type="match status" value="1"/>
</dbReference>
<keyword evidence="2" id="KW-0004">4Fe-4S</keyword>
<dbReference type="Proteomes" id="UP000050544">
    <property type="component" value="Unassembled WGS sequence"/>
</dbReference>
<organism evidence="8 9">
    <name type="scientific">Thermanaerothrix daxensis</name>
    <dbReference type="NCBI Taxonomy" id="869279"/>
    <lineage>
        <taxon>Bacteria</taxon>
        <taxon>Bacillati</taxon>
        <taxon>Chloroflexota</taxon>
        <taxon>Anaerolineae</taxon>
        <taxon>Anaerolineales</taxon>
        <taxon>Anaerolineaceae</taxon>
        <taxon>Thermanaerothrix</taxon>
    </lineage>
</organism>
<dbReference type="PANTHER" id="PTHR30352:SF2">
    <property type="entry name" value="ANAEROBIC RIBONUCLEOSIDE-TRIPHOSPHATE REDUCTASE-ACTIVATING PROTEIN"/>
    <property type="match status" value="1"/>
</dbReference>
<dbReference type="SFLD" id="SFLDG01063">
    <property type="entry name" value="activating_enzymes__group_1"/>
    <property type="match status" value="1"/>
</dbReference>
<accession>A0A0P6Y1C3</accession>
<gene>
    <name evidence="8" type="ORF">SE15_11595</name>
</gene>
<dbReference type="PATRIC" id="fig|869279.4.peg.1940"/>
<evidence type="ECO:0000256" key="6">
    <source>
        <dbReference type="ARBA" id="ARBA00023014"/>
    </source>
</evidence>
<dbReference type="InterPro" id="IPR058240">
    <property type="entry name" value="rSAM_sf"/>
</dbReference>
<dbReference type="GO" id="GO:0046872">
    <property type="term" value="F:metal ion binding"/>
    <property type="evidence" value="ECO:0007669"/>
    <property type="project" value="UniProtKB-KW"/>
</dbReference>
<dbReference type="InterPro" id="IPR034457">
    <property type="entry name" value="Organic_radical-activating"/>
</dbReference>
<dbReference type="AlphaFoldDB" id="A0A0P6Y1C3"/>
<dbReference type="Pfam" id="PF13353">
    <property type="entry name" value="Fer4_12"/>
    <property type="match status" value="1"/>
</dbReference>
<evidence type="ECO:0000256" key="1">
    <source>
        <dbReference type="ARBA" id="ARBA00001966"/>
    </source>
</evidence>
<dbReference type="InterPro" id="IPR007197">
    <property type="entry name" value="rSAM"/>
</dbReference>
<dbReference type="Gene3D" id="3.20.20.70">
    <property type="entry name" value="Aldolase class I"/>
    <property type="match status" value="1"/>
</dbReference>
<comment type="similarity">
    <text evidence="7">Belongs to the organic radical-activating enzymes family.</text>
</comment>
<dbReference type="RefSeq" id="WP_054522253.1">
    <property type="nucleotide sequence ID" value="NZ_LGKO01000005.1"/>
</dbReference>
<reference evidence="8 9" key="1">
    <citation type="submission" date="2015-07" db="EMBL/GenBank/DDBJ databases">
        <title>Whole genome sequence of Thermanaerothrix daxensis DSM 23592.</title>
        <authorList>
            <person name="Hemp J."/>
            <person name="Ward L.M."/>
            <person name="Pace L.A."/>
            <person name="Fischer W.W."/>
        </authorList>
    </citation>
    <scope>NUCLEOTIDE SEQUENCE [LARGE SCALE GENOMIC DNA]</scope>
    <source>
        <strain evidence="8 9">GNS-1</strain>
    </source>
</reference>
<evidence type="ECO:0000256" key="5">
    <source>
        <dbReference type="ARBA" id="ARBA00023004"/>
    </source>
</evidence>
<dbReference type="EMBL" id="LGKO01000005">
    <property type="protein sequence ID" value="KPL82712.1"/>
    <property type="molecule type" value="Genomic_DNA"/>
</dbReference>
<dbReference type="OrthoDB" id="9782387at2"/>
<evidence type="ECO:0000313" key="9">
    <source>
        <dbReference type="Proteomes" id="UP000050544"/>
    </source>
</evidence>
<dbReference type="EC" id="1.97.1.-" evidence="7"/>
<proteinExistence type="inferred from homology"/>
<comment type="cofactor">
    <cofactor evidence="1">
        <name>[4Fe-4S] cluster</name>
        <dbReference type="ChEBI" id="CHEBI:49883"/>
    </cofactor>
</comment>
<keyword evidence="9" id="KW-1185">Reference proteome</keyword>
<keyword evidence="7" id="KW-0560">Oxidoreductase</keyword>
<keyword evidence="3" id="KW-0949">S-adenosyl-L-methionine</keyword>
<dbReference type="GO" id="GO:0051539">
    <property type="term" value="F:4 iron, 4 sulfur cluster binding"/>
    <property type="evidence" value="ECO:0007669"/>
    <property type="project" value="UniProtKB-KW"/>
</dbReference>
<dbReference type="CDD" id="cd01335">
    <property type="entry name" value="Radical_SAM"/>
    <property type="match status" value="1"/>
</dbReference>
<dbReference type="InterPro" id="IPR012837">
    <property type="entry name" value="NrdG"/>
</dbReference>